<evidence type="ECO:0000256" key="1">
    <source>
        <dbReference type="SAM" id="MobiDB-lite"/>
    </source>
</evidence>
<evidence type="ECO:0000313" key="2">
    <source>
        <dbReference type="EMBL" id="MPN43544.1"/>
    </source>
</evidence>
<accession>A0A645I550</accession>
<name>A0A645I550_9ZZZZ</name>
<gene>
    <name evidence="2" type="ORF">SDC9_191104</name>
</gene>
<dbReference type="EMBL" id="VSSQ01102002">
    <property type="protein sequence ID" value="MPN43544.1"/>
    <property type="molecule type" value="Genomic_DNA"/>
</dbReference>
<proteinExistence type="predicted"/>
<protein>
    <submittedName>
        <fullName evidence="2">Uncharacterized protein</fullName>
    </submittedName>
</protein>
<reference evidence="2" key="1">
    <citation type="submission" date="2019-08" db="EMBL/GenBank/DDBJ databases">
        <authorList>
            <person name="Kucharzyk K."/>
            <person name="Murdoch R.W."/>
            <person name="Higgins S."/>
            <person name="Loffler F."/>
        </authorList>
    </citation>
    <scope>NUCLEOTIDE SEQUENCE</scope>
</reference>
<feature type="region of interest" description="Disordered" evidence="1">
    <location>
        <begin position="1"/>
        <end position="44"/>
    </location>
</feature>
<sequence length="63" mass="6878">MKKRAQKLESASKTEGKTAVKSKASEFKSASDGAKKPEAKKTQKKINIDNLDVESDILKDGLQ</sequence>
<dbReference type="AlphaFoldDB" id="A0A645I550"/>
<comment type="caution">
    <text evidence="2">The sequence shown here is derived from an EMBL/GenBank/DDBJ whole genome shotgun (WGS) entry which is preliminary data.</text>
</comment>
<feature type="compositionally biased region" description="Basic and acidic residues" evidence="1">
    <location>
        <begin position="1"/>
        <end position="26"/>
    </location>
</feature>
<organism evidence="2">
    <name type="scientific">bioreactor metagenome</name>
    <dbReference type="NCBI Taxonomy" id="1076179"/>
    <lineage>
        <taxon>unclassified sequences</taxon>
        <taxon>metagenomes</taxon>
        <taxon>ecological metagenomes</taxon>
    </lineage>
</organism>